<dbReference type="GO" id="GO:0004013">
    <property type="term" value="F:adenosylhomocysteinase activity"/>
    <property type="evidence" value="ECO:0007669"/>
    <property type="project" value="UniProtKB-EC"/>
</dbReference>
<evidence type="ECO:0000256" key="4">
    <source>
        <dbReference type="ARBA" id="ARBA00022801"/>
    </source>
</evidence>
<comment type="similarity">
    <text evidence="2">Belongs to the adenosylhomocysteinase family.</text>
</comment>
<dbReference type="InterPro" id="IPR020082">
    <property type="entry name" value="S-Ado-L-homoCys_hydrolase_CS"/>
</dbReference>
<organism evidence="9 10">
    <name type="scientific">Dimorphilus gyrociliatus</name>
    <dbReference type="NCBI Taxonomy" id="2664684"/>
    <lineage>
        <taxon>Eukaryota</taxon>
        <taxon>Metazoa</taxon>
        <taxon>Spiralia</taxon>
        <taxon>Lophotrochozoa</taxon>
        <taxon>Annelida</taxon>
        <taxon>Polychaeta</taxon>
        <taxon>Polychaeta incertae sedis</taxon>
        <taxon>Dinophilidae</taxon>
        <taxon>Dimorphilus</taxon>
    </lineage>
</organism>
<gene>
    <name evidence="9" type="ORF">DGYR_LOCUS1863</name>
</gene>
<evidence type="ECO:0000259" key="8">
    <source>
        <dbReference type="SMART" id="SM00997"/>
    </source>
</evidence>
<evidence type="ECO:0000256" key="2">
    <source>
        <dbReference type="ARBA" id="ARBA00007122"/>
    </source>
</evidence>
<comment type="caution">
    <text evidence="9">The sequence shown here is derived from an EMBL/GenBank/DDBJ whole genome shotgun (WGS) entry which is preliminary data.</text>
</comment>
<dbReference type="NCBIfam" id="NF004005">
    <property type="entry name" value="PRK05476.2-3"/>
    <property type="match status" value="1"/>
</dbReference>
<dbReference type="FunFam" id="3.40.50.720:FF:000004">
    <property type="entry name" value="Adenosylhomocysteinase"/>
    <property type="match status" value="1"/>
</dbReference>
<dbReference type="Proteomes" id="UP000549394">
    <property type="component" value="Unassembled WGS sequence"/>
</dbReference>
<dbReference type="OrthoDB" id="10007170at2759"/>
<keyword evidence="5 7" id="KW-0520">NAD</keyword>
<sequence length="385" mass="42788">MGGRRLKLRNKTAVLIETLISLGAQVRWAACNIYSTQNQIAAALAEAGISIFAWRNQTEEDFWWCIDRTLHSDNWQPNIILDDGGDATHRMLSEFPTASKYLKGVIEQCVTGVHRLYQLSKLEKLLAPAMNVYDSVMKSKFDSYYCCRESIVDALKRATDSMLGGKQVLVCGYGDVGKGVSNALKAVGCIVSVTEIDPICAMQACMNGHKVVRINDVIQSVDIIITCTGNKNVVTKAHMDKAKSGCVVCNMGHSNNEIDLKTLKSSKGIKFEMVRNNVEHAIWPDGKRLIVLADGQLVNMTFTNIPSLVISISACTQILAAVELYVAPSGRYKKDVYLLPKKMDEYTAALHLPIFQAKLTELSEEQTKYLGLNKQGPFKPNYYRY</sequence>
<dbReference type="GO" id="GO:0006730">
    <property type="term" value="P:one-carbon metabolic process"/>
    <property type="evidence" value="ECO:0007669"/>
    <property type="project" value="UniProtKB-KW"/>
</dbReference>
<evidence type="ECO:0000256" key="6">
    <source>
        <dbReference type="ARBA" id="ARBA00034527"/>
    </source>
</evidence>
<reference evidence="9 10" key="1">
    <citation type="submission" date="2020-08" db="EMBL/GenBank/DDBJ databases">
        <authorList>
            <person name="Hejnol A."/>
        </authorList>
    </citation>
    <scope>NUCLEOTIDE SEQUENCE [LARGE SCALE GENOMIC DNA]</scope>
</reference>
<feature type="domain" description="S-adenosyl-L-homocysteine hydrolase NAD binding" evidence="8">
    <location>
        <begin position="143"/>
        <end position="305"/>
    </location>
</feature>
<evidence type="ECO:0000256" key="1">
    <source>
        <dbReference type="ARBA" id="ARBA00005195"/>
    </source>
</evidence>
<dbReference type="CDD" id="cd00401">
    <property type="entry name" value="SAHH"/>
    <property type="match status" value="1"/>
</dbReference>
<dbReference type="InterPro" id="IPR000043">
    <property type="entry name" value="Adenosylhomocysteinase-like"/>
</dbReference>
<dbReference type="InterPro" id="IPR036291">
    <property type="entry name" value="NAD(P)-bd_dom_sf"/>
</dbReference>
<protein>
    <recommendedName>
        <fullName evidence="6">adenosylhomocysteinase</fullName>
        <ecNumber evidence="6">3.13.2.1</ecNumber>
    </recommendedName>
</protein>
<dbReference type="PIRSF" id="PIRSF001109">
    <property type="entry name" value="Ad_hcy_hydrolase"/>
    <property type="match status" value="1"/>
</dbReference>
<keyword evidence="10" id="KW-1185">Reference proteome</keyword>
<dbReference type="SUPFAM" id="SSF51735">
    <property type="entry name" value="NAD(P)-binding Rossmann-fold domains"/>
    <property type="match status" value="1"/>
</dbReference>
<keyword evidence="3" id="KW-0554">One-carbon metabolism</keyword>
<dbReference type="Gene3D" id="3.40.50.1480">
    <property type="entry name" value="Adenosylhomocysteinase-like"/>
    <property type="match status" value="1"/>
</dbReference>
<accession>A0A7I8VAQ9</accession>
<dbReference type="Pfam" id="PF00670">
    <property type="entry name" value="AdoHcyase_NAD"/>
    <property type="match status" value="1"/>
</dbReference>
<dbReference type="EC" id="3.13.2.1" evidence="6"/>
<feature type="binding site" evidence="7">
    <location>
        <position position="195"/>
    </location>
    <ligand>
        <name>NAD(+)</name>
        <dbReference type="ChEBI" id="CHEBI:57540"/>
    </ligand>
</feature>
<name>A0A7I8VAQ9_9ANNE</name>
<dbReference type="FunFam" id="3.40.50.1480:FF:000009">
    <property type="entry name" value="Adenosylhomocysteinase like 2"/>
    <property type="match status" value="1"/>
</dbReference>
<dbReference type="InterPro" id="IPR042172">
    <property type="entry name" value="Adenosylhomocyst_ase-like_sf"/>
</dbReference>
<dbReference type="GO" id="GO:0005829">
    <property type="term" value="C:cytosol"/>
    <property type="evidence" value="ECO:0007669"/>
    <property type="project" value="TreeGrafter"/>
</dbReference>
<evidence type="ECO:0000313" key="9">
    <source>
        <dbReference type="EMBL" id="CAD5112782.1"/>
    </source>
</evidence>
<dbReference type="SUPFAM" id="SSF52283">
    <property type="entry name" value="Formate/glycerate dehydrogenase catalytic domain-like"/>
    <property type="match status" value="1"/>
</dbReference>
<feature type="binding site" evidence="7">
    <location>
        <begin position="174"/>
        <end position="179"/>
    </location>
    <ligand>
        <name>NAD(+)</name>
        <dbReference type="ChEBI" id="CHEBI:57540"/>
    </ligand>
</feature>
<dbReference type="AlphaFoldDB" id="A0A7I8VAQ9"/>
<dbReference type="PANTHER" id="PTHR23420:SF0">
    <property type="entry name" value="ADENOSYLHOMOCYSTEINASE"/>
    <property type="match status" value="1"/>
</dbReference>
<feature type="binding site" evidence="7">
    <location>
        <position position="299"/>
    </location>
    <ligand>
        <name>NAD(+)</name>
        <dbReference type="ChEBI" id="CHEBI:57540"/>
    </ligand>
</feature>
<dbReference type="SMART" id="SM00996">
    <property type="entry name" value="AdoHcyase"/>
    <property type="match status" value="1"/>
</dbReference>
<comment type="pathway">
    <text evidence="1">Amino-acid biosynthesis; L-homocysteine biosynthesis; L-homocysteine from S-adenosyl-L-homocysteine: step 1/1.</text>
</comment>
<proteinExistence type="inferred from homology"/>
<evidence type="ECO:0000313" key="10">
    <source>
        <dbReference type="Proteomes" id="UP000549394"/>
    </source>
</evidence>
<dbReference type="InterPro" id="IPR015878">
    <property type="entry name" value="Ado_hCys_hydrolase_NAD-bd"/>
</dbReference>
<dbReference type="Gene3D" id="3.40.50.720">
    <property type="entry name" value="NAD(P)-binding Rossmann-like Domain"/>
    <property type="match status" value="1"/>
</dbReference>
<evidence type="ECO:0000256" key="7">
    <source>
        <dbReference type="PIRSR" id="PIRSR001109-2"/>
    </source>
</evidence>
<evidence type="ECO:0000256" key="5">
    <source>
        <dbReference type="ARBA" id="ARBA00023027"/>
    </source>
</evidence>
<dbReference type="EMBL" id="CAJFCJ010000003">
    <property type="protein sequence ID" value="CAD5112782.1"/>
    <property type="molecule type" value="Genomic_DNA"/>
</dbReference>
<dbReference type="SMART" id="SM00997">
    <property type="entry name" value="AdoHcyase_NAD"/>
    <property type="match status" value="1"/>
</dbReference>
<comment type="cofactor">
    <cofactor evidence="7">
        <name>NAD(+)</name>
        <dbReference type="ChEBI" id="CHEBI:57540"/>
    </cofactor>
    <text evidence="7">Binds 1 NAD(+) per subunit.</text>
</comment>
<evidence type="ECO:0000256" key="3">
    <source>
        <dbReference type="ARBA" id="ARBA00022563"/>
    </source>
</evidence>
<dbReference type="Pfam" id="PF05221">
    <property type="entry name" value="AdoHcyase"/>
    <property type="match status" value="2"/>
</dbReference>
<dbReference type="PROSITE" id="PS00739">
    <property type="entry name" value="ADOHCYASE_2"/>
    <property type="match status" value="1"/>
</dbReference>
<dbReference type="PANTHER" id="PTHR23420">
    <property type="entry name" value="ADENOSYLHOMOCYSTEINASE"/>
    <property type="match status" value="1"/>
</dbReference>
<keyword evidence="4" id="KW-0378">Hydrolase</keyword>
<dbReference type="GO" id="GO:0033353">
    <property type="term" value="P:S-adenosylmethionine cycle"/>
    <property type="evidence" value="ECO:0007669"/>
    <property type="project" value="TreeGrafter"/>
</dbReference>